<dbReference type="EMBL" id="CM000313">
    <property type="protein sequence ID" value="EEQ47158.1"/>
    <property type="molecule type" value="Genomic_DNA"/>
</dbReference>
<keyword evidence="2" id="KW-1185">Reference proteome</keyword>
<reference evidence="1 2" key="1">
    <citation type="journal article" date="2009" name="Nature">
        <title>Evolution of pathogenicity and sexual reproduction in eight Candida genomes.</title>
        <authorList>
            <person name="Butler G."/>
            <person name="Rasmussen M.D."/>
            <person name="Lin M.F."/>
            <person name="Santos M.A."/>
            <person name="Sakthikumar S."/>
            <person name="Munro C.A."/>
            <person name="Rheinbay E."/>
            <person name="Grabherr M."/>
            <person name="Forche A."/>
            <person name="Reedy J.L."/>
            <person name="Agrafioti I."/>
            <person name="Arnaud M.B."/>
            <person name="Bates S."/>
            <person name="Brown A.J."/>
            <person name="Brunke S."/>
            <person name="Costanzo M.C."/>
            <person name="Fitzpatrick D.A."/>
            <person name="de Groot P.W."/>
            <person name="Harris D."/>
            <person name="Hoyer L.L."/>
            <person name="Hube B."/>
            <person name="Klis F.M."/>
            <person name="Kodira C."/>
            <person name="Lennard N."/>
            <person name="Logue M.E."/>
            <person name="Martin R."/>
            <person name="Neiman A.M."/>
            <person name="Nikolaou E."/>
            <person name="Quail M.A."/>
            <person name="Quinn J."/>
            <person name="Santos M.C."/>
            <person name="Schmitzberger F.F."/>
            <person name="Sherlock G."/>
            <person name="Shah P."/>
            <person name="Silverstein K.A."/>
            <person name="Skrzypek M.S."/>
            <person name="Soll D."/>
            <person name="Staggs R."/>
            <person name="Stansfield I."/>
            <person name="Stumpf M.P."/>
            <person name="Sudbery P.E."/>
            <person name="Srikantha T."/>
            <person name="Zeng Q."/>
            <person name="Berman J."/>
            <person name="Berriman M."/>
            <person name="Heitman J."/>
            <person name="Gow N.A."/>
            <person name="Lorenz M.C."/>
            <person name="Birren B.W."/>
            <person name="Kellis M."/>
            <person name="Cuomo C.A."/>
        </authorList>
    </citation>
    <scope>NUCLEOTIDE SEQUENCE [LARGE SCALE GENOMIC DNA]</scope>
    <source>
        <strain evidence="1 2">WO-1</strain>
    </source>
</reference>
<gene>
    <name evidence="1" type="ORF">CAWG_05720</name>
</gene>
<dbReference type="VEuPathDB" id="FungiDB:CAWG_05720"/>
<dbReference type="PaxDb" id="5476-C4YT22"/>
<organism evidence="1 2">
    <name type="scientific">Candida albicans (strain WO-1)</name>
    <name type="common">Yeast</name>
    <dbReference type="NCBI Taxonomy" id="294748"/>
    <lineage>
        <taxon>Eukaryota</taxon>
        <taxon>Fungi</taxon>
        <taxon>Dikarya</taxon>
        <taxon>Ascomycota</taxon>
        <taxon>Saccharomycotina</taxon>
        <taxon>Pichiomycetes</taxon>
        <taxon>Debaryomycetaceae</taxon>
        <taxon>Candida/Lodderomyces clade</taxon>
        <taxon>Candida</taxon>
    </lineage>
</organism>
<protein>
    <submittedName>
        <fullName evidence="1">Uncharacterized protein</fullName>
    </submittedName>
</protein>
<name>C4YT22_CANAW</name>
<evidence type="ECO:0000313" key="1">
    <source>
        <dbReference type="EMBL" id="EEQ47158.1"/>
    </source>
</evidence>
<accession>C4YT22</accession>
<dbReference type="AlphaFoldDB" id="C4YT22"/>
<evidence type="ECO:0000313" key="2">
    <source>
        <dbReference type="Proteomes" id="UP000001429"/>
    </source>
</evidence>
<proteinExistence type="predicted"/>
<dbReference type="Proteomes" id="UP000001429">
    <property type="component" value="Chromosome 7"/>
</dbReference>
<dbReference type="HOGENOM" id="CLU_2291289_0_0_1"/>
<sequence length="109" mass="13094">MRKSLHLYSLVVLKGLSEFFFKKKLKHWLITCCCWLLWNVVNHPLYVTMPSSHNYPFVMSCCSFELYLETKYQGPKLLVCCLFICKIKFPFTPESIFYVFFRSRVLYPN</sequence>